<name>A0A367Y243_9MICO</name>
<keyword evidence="3 7" id="KW-0812">Transmembrane</keyword>
<keyword evidence="5 7" id="KW-0472">Membrane</keyword>
<evidence type="ECO:0000256" key="6">
    <source>
        <dbReference type="ARBA" id="ARBA00023306"/>
    </source>
</evidence>
<dbReference type="OrthoDB" id="5189646at2"/>
<comment type="subcellular location">
    <subcellularLocation>
        <location evidence="7">Cell membrane</location>
        <topology evidence="7">Multi-pass membrane protein</topology>
    </subcellularLocation>
</comment>
<dbReference type="AlphaFoldDB" id="A0A367Y243"/>
<dbReference type="Pfam" id="PF06781">
    <property type="entry name" value="CrgA"/>
    <property type="match status" value="1"/>
</dbReference>
<comment type="function">
    <text evidence="7">Involved in cell division.</text>
</comment>
<feature type="transmembrane region" description="Helical" evidence="7">
    <location>
        <begin position="25"/>
        <end position="46"/>
    </location>
</feature>
<proteinExistence type="inferred from homology"/>
<evidence type="ECO:0000256" key="2">
    <source>
        <dbReference type="ARBA" id="ARBA00022618"/>
    </source>
</evidence>
<dbReference type="HAMAP" id="MF_00631">
    <property type="entry name" value="CrgA"/>
    <property type="match status" value="1"/>
</dbReference>
<comment type="similarity">
    <text evidence="7">Belongs to the CrgA family.</text>
</comment>
<feature type="transmembrane region" description="Helical" evidence="7">
    <location>
        <begin position="58"/>
        <end position="78"/>
    </location>
</feature>
<keyword evidence="9" id="KW-1185">Reference proteome</keyword>
<evidence type="ECO:0000256" key="4">
    <source>
        <dbReference type="ARBA" id="ARBA00022989"/>
    </source>
</evidence>
<keyword evidence="4 7" id="KW-1133">Transmembrane helix</keyword>
<evidence type="ECO:0000313" key="9">
    <source>
        <dbReference type="Proteomes" id="UP000253508"/>
    </source>
</evidence>
<dbReference type="Proteomes" id="UP000253508">
    <property type="component" value="Unassembled WGS sequence"/>
</dbReference>
<keyword evidence="1 7" id="KW-1003">Cell membrane</keyword>
<organism evidence="8 9">
    <name type="scientific">Microbacterium sorbitolivorans</name>
    <dbReference type="NCBI Taxonomy" id="1867410"/>
    <lineage>
        <taxon>Bacteria</taxon>
        <taxon>Bacillati</taxon>
        <taxon>Actinomycetota</taxon>
        <taxon>Actinomycetes</taxon>
        <taxon>Micrococcales</taxon>
        <taxon>Microbacteriaceae</taxon>
        <taxon>Microbacterium</taxon>
    </lineage>
</organism>
<evidence type="ECO:0000256" key="1">
    <source>
        <dbReference type="ARBA" id="ARBA00022475"/>
    </source>
</evidence>
<evidence type="ECO:0000256" key="5">
    <source>
        <dbReference type="ARBA" id="ARBA00023136"/>
    </source>
</evidence>
<keyword evidence="2 7" id="KW-0132">Cell division</keyword>
<evidence type="ECO:0000256" key="7">
    <source>
        <dbReference type="HAMAP-Rule" id="MF_00631"/>
    </source>
</evidence>
<dbReference type="InterPro" id="IPR009619">
    <property type="entry name" value="CrgA"/>
</dbReference>
<evidence type="ECO:0000313" key="8">
    <source>
        <dbReference type="EMBL" id="RCK59956.1"/>
    </source>
</evidence>
<dbReference type="EMBL" id="QORO01000002">
    <property type="protein sequence ID" value="RCK59956.1"/>
    <property type="molecule type" value="Genomic_DNA"/>
</dbReference>
<protein>
    <recommendedName>
        <fullName evidence="7">Cell division protein CrgA</fullName>
    </recommendedName>
</protein>
<reference evidence="8 9" key="1">
    <citation type="submission" date="2018-07" db="EMBL/GenBank/DDBJ databases">
        <title>Microbacterium endoborsara sp. nov., a novel actinobacterium isolated from Borszczowia aralocaspica.</title>
        <authorList>
            <person name="An D."/>
        </authorList>
    </citation>
    <scope>NUCLEOTIDE SEQUENCE [LARGE SCALE GENOMIC DNA]</scope>
    <source>
        <strain evidence="8 9">C1.15228</strain>
    </source>
</reference>
<accession>A0A367Y243</accession>
<dbReference type="GO" id="GO:0051301">
    <property type="term" value="P:cell division"/>
    <property type="evidence" value="ECO:0007669"/>
    <property type="project" value="UniProtKB-UniRule"/>
</dbReference>
<gene>
    <name evidence="7" type="primary">crgA</name>
    <name evidence="8" type="ORF">DTO57_07340</name>
</gene>
<sequence>MARKKHDEEDEITHVPGEPLPNPVWFKPVMATFFLLGLAWVLVFYMSGSTLPIPDIGAWNLAIGGGLAFIGLIMATRWR</sequence>
<evidence type="ECO:0000256" key="3">
    <source>
        <dbReference type="ARBA" id="ARBA00022692"/>
    </source>
</evidence>
<dbReference type="GO" id="GO:0005886">
    <property type="term" value="C:plasma membrane"/>
    <property type="evidence" value="ECO:0007669"/>
    <property type="project" value="UniProtKB-SubCell"/>
</dbReference>
<comment type="caution">
    <text evidence="8">The sequence shown here is derived from an EMBL/GenBank/DDBJ whole genome shotgun (WGS) entry which is preliminary data.</text>
</comment>
<dbReference type="RefSeq" id="WP_114117570.1">
    <property type="nucleotide sequence ID" value="NZ_BMHU01000003.1"/>
</dbReference>
<keyword evidence="6 7" id="KW-0131">Cell cycle</keyword>